<evidence type="ECO:0000313" key="2">
    <source>
        <dbReference type="Proteomes" id="UP000694480"/>
    </source>
</evidence>
<sequence length="223" mass="25566">MVHLPHTQFILVPALHKLKSRQVQNLCIQLKMHRSGVVILTNSPARKDKTCQKIGAVLQIIGKDTRVIALREMSRPADSPNTPYAIYTDQKQQRHLILDGAWIGHNPLSRLRTGIYIKALASLSAPEVRGILSVFRRVLPVKTLLRRLHKYEAFFSQELEAQIIEHALSAKARHVVWVGYSSNKEKVIVTPHYIITFTAIRRRNQPQTPLVFSNERWHLSQIL</sequence>
<proteinExistence type="predicted"/>
<name>A0A930YW68_9FLAO</name>
<reference evidence="1" key="1">
    <citation type="submission" date="2020-11" db="EMBL/GenBank/DDBJ databases">
        <title>Genome seq and assembly of Planobacterium sp.</title>
        <authorList>
            <person name="Chhetri G."/>
        </authorList>
    </citation>
    <scope>NUCLEOTIDE SEQUENCE</scope>
    <source>
        <strain evidence="1">GCR5</strain>
    </source>
</reference>
<dbReference type="AlphaFoldDB" id="A0A930YW68"/>
<organism evidence="1 2">
    <name type="scientific">Planobacterium oryzisoli</name>
    <dbReference type="NCBI Taxonomy" id="2771435"/>
    <lineage>
        <taxon>Bacteria</taxon>
        <taxon>Pseudomonadati</taxon>
        <taxon>Bacteroidota</taxon>
        <taxon>Flavobacteriia</taxon>
        <taxon>Flavobacteriales</taxon>
        <taxon>Weeksellaceae</taxon>
        <taxon>Chryseobacterium group</taxon>
        <taxon>Chryseobacterium</taxon>
    </lineage>
</organism>
<dbReference type="EMBL" id="JADKYY010000007">
    <property type="protein sequence ID" value="MBF5027542.1"/>
    <property type="molecule type" value="Genomic_DNA"/>
</dbReference>
<accession>A0A930YW68</accession>
<comment type="caution">
    <text evidence="1">The sequence shown here is derived from an EMBL/GenBank/DDBJ whole genome shotgun (WGS) entry which is preliminary data.</text>
</comment>
<dbReference type="RefSeq" id="WP_194739466.1">
    <property type="nucleotide sequence ID" value="NZ_JADKYY010000007.1"/>
</dbReference>
<dbReference type="Proteomes" id="UP000694480">
    <property type="component" value="Unassembled WGS sequence"/>
</dbReference>
<gene>
    <name evidence="1" type="ORF">IC612_07005</name>
</gene>
<evidence type="ECO:0000313" key="1">
    <source>
        <dbReference type="EMBL" id="MBF5027542.1"/>
    </source>
</evidence>
<keyword evidence="2" id="KW-1185">Reference proteome</keyword>
<protein>
    <submittedName>
        <fullName evidence="1">Uncharacterized protein</fullName>
    </submittedName>
</protein>